<feature type="compositionally biased region" description="Low complexity" evidence="1">
    <location>
        <begin position="38"/>
        <end position="47"/>
    </location>
</feature>
<dbReference type="EMBL" id="WWEO01000039">
    <property type="protein sequence ID" value="NCD68718.1"/>
    <property type="molecule type" value="Genomic_DNA"/>
</dbReference>
<protein>
    <submittedName>
        <fullName evidence="2">Uncharacterized protein</fullName>
    </submittedName>
</protein>
<reference evidence="2" key="2">
    <citation type="submission" date="2020-10" db="EMBL/GenBank/DDBJ databases">
        <title>Mucilaginibacter sp. nov., isolated from soil.</title>
        <authorList>
            <person name="Jeon C.O."/>
        </authorList>
    </citation>
    <scope>NUCLEOTIDE SEQUENCE</scope>
    <source>
        <strain evidence="2">R11</strain>
    </source>
</reference>
<organism evidence="2 3">
    <name type="scientific">Mucilaginibacter agri</name>
    <dbReference type="NCBI Taxonomy" id="2695265"/>
    <lineage>
        <taxon>Bacteria</taxon>
        <taxon>Pseudomonadati</taxon>
        <taxon>Bacteroidota</taxon>
        <taxon>Sphingobacteriia</taxon>
        <taxon>Sphingobacteriales</taxon>
        <taxon>Sphingobacteriaceae</taxon>
        <taxon>Mucilaginibacter</taxon>
    </lineage>
</organism>
<evidence type="ECO:0000256" key="1">
    <source>
        <dbReference type="SAM" id="MobiDB-lite"/>
    </source>
</evidence>
<gene>
    <name evidence="2" type="ORF">GSY63_05060</name>
</gene>
<proteinExistence type="predicted"/>
<dbReference type="Proteomes" id="UP000638732">
    <property type="component" value="Unassembled WGS sequence"/>
</dbReference>
<dbReference type="RefSeq" id="WP_166584738.1">
    <property type="nucleotide sequence ID" value="NZ_WWEO01000039.1"/>
</dbReference>
<comment type="caution">
    <text evidence="2">The sequence shown here is derived from an EMBL/GenBank/DDBJ whole genome shotgun (WGS) entry which is preliminary data.</text>
</comment>
<dbReference type="AlphaFoldDB" id="A0A965ZCX5"/>
<feature type="region of interest" description="Disordered" evidence="1">
    <location>
        <begin position="25"/>
        <end position="47"/>
    </location>
</feature>
<keyword evidence="3" id="KW-1185">Reference proteome</keyword>
<accession>A0A965ZCX5</accession>
<name>A0A965ZCX5_9SPHI</name>
<sequence length="244" mass="27312">MQQQYEFNPEYENYNQELGYELSPEFEMPNQSGYPPQRGSSSSNNRIIRGPVHKKIRIGAIRIQAPRGLQGEVAPPIPVVGPAIAAASLGYTILKDIFSNQGDISWNLQKLDGIKSPFDQARYQNAGQWVQRTIAVKQSRLNVFGMEKISARFEVRYWTNGYSIGSISMVNTNTNDALGWGLSVTGEIMPDAASYIINGVQPIAAVSVTFVYRFSKPIFNDDIYILELKLYGNGQFDQSGKWTQ</sequence>
<evidence type="ECO:0000313" key="3">
    <source>
        <dbReference type="Proteomes" id="UP000638732"/>
    </source>
</evidence>
<reference evidence="2" key="1">
    <citation type="submission" date="2020-01" db="EMBL/GenBank/DDBJ databases">
        <authorList>
            <person name="Seo Y.L."/>
        </authorList>
    </citation>
    <scope>NUCLEOTIDE SEQUENCE</scope>
    <source>
        <strain evidence="2">R11</strain>
    </source>
</reference>
<evidence type="ECO:0000313" key="2">
    <source>
        <dbReference type="EMBL" id="NCD68718.1"/>
    </source>
</evidence>